<evidence type="ECO:0000313" key="3">
    <source>
        <dbReference type="EMBL" id="OGL73818.1"/>
    </source>
</evidence>
<evidence type="ECO:0000256" key="2">
    <source>
        <dbReference type="SAM" id="Phobius"/>
    </source>
</evidence>
<feature type="region of interest" description="Disordered" evidence="1">
    <location>
        <begin position="132"/>
        <end position="204"/>
    </location>
</feature>
<organism evidence="3 4">
    <name type="scientific">Candidatus Uhrbacteria bacterium RIFCSPHIGHO2_02_FULL_60_10</name>
    <dbReference type="NCBI Taxonomy" id="1802392"/>
    <lineage>
        <taxon>Bacteria</taxon>
        <taxon>Candidatus Uhriibacteriota</taxon>
    </lineage>
</organism>
<accession>A0A1F7U7L2</accession>
<keyword evidence="2" id="KW-0472">Membrane</keyword>
<evidence type="ECO:0000313" key="4">
    <source>
        <dbReference type="Proteomes" id="UP000177088"/>
    </source>
</evidence>
<keyword evidence="2" id="KW-1133">Transmembrane helix</keyword>
<name>A0A1F7U7L2_9BACT</name>
<comment type="caution">
    <text evidence="3">The sequence shown here is derived from an EMBL/GenBank/DDBJ whole genome shotgun (WGS) entry which is preliminary data.</text>
</comment>
<dbReference type="AlphaFoldDB" id="A0A1F7U7L2"/>
<reference evidence="3 4" key="1">
    <citation type="journal article" date="2016" name="Nat. Commun.">
        <title>Thousands of microbial genomes shed light on interconnected biogeochemical processes in an aquifer system.</title>
        <authorList>
            <person name="Anantharaman K."/>
            <person name="Brown C.T."/>
            <person name="Hug L.A."/>
            <person name="Sharon I."/>
            <person name="Castelle C.J."/>
            <person name="Probst A.J."/>
            <person name="Thomas B.C."/>
            <person name="Singh A."/>
            <person name="Wilkins M.J."/>
            <person name="Karaoz U."/>
            <person name="Brodie E.L."/>
            <person name="Williams K.H."/>
            <person name="Hubbard S.S."/>
            <person name="Banfield J.F."/>
        </authorList>
    </citation>
    <scope>NUCLEOTIDE SEQUENCE [LARGE SCALE GENOMIC DNA]</scope>
</reference>
<dbReference type="EMBL" id="MGEA01000046">
    <property type="protein sequence ID" value="OGL73818.1"/>
    <property type="molecule type" value="Genomic_DNA"/>
</dbReference>
<proteinExistence type="predicted"/>
<dbReference type="Proteomes" id="UP000177088">
    <property type="component" value="Unassembled WGS sequence"/>
</dbReference>
<gene>
    <name evidence="3" type="ORF">A3C96_03715</name>
</gene>
<keyword evidence="2" id="KW-0812">Transmembrane</keyword>
<feature type="transmembrane region" description="Helical" evidence="2">
    <location>
        <begin position="34"/>
        <end position="53"/>
    </location>
</feature>
<protein>
    <submittedName>
        <fullName evidence="3">Uncharacterized protein</fullName>
    </submittedName>
</protein>
<evidence type="ECO:0000256" key="1">
    <source>
        <dbReference type="SAM" id="MobiDB-lite"/>
    </source>
</evidence>
<sequence length="204" mass="21367">MTEPDATATPADQADEVTEVTTRPSLRKLVGKKLIIGFAVLAAILTVGTGLIVGRGERVAKSNGANDAIANSDFTPAPLVAPAPTAKPQLGDVSACRPEDIEVEDAVQGGETVKVIRFKNKCVRLIEDGDVKTDSTAPAAETKITPPAIPQTSAEVETEDSAQAETPPDQSDDESGLPPIPSDDWSDRQVEVEPPEMAVGESQE</sequence>